<evidence type="ECO:0000256" key="2">
    <source>
        <dbReference type="ARBA" id="ARBA00023125"/>
    </source>
</evidence>
<dbReference type="GO" id="GO:0003677">
    <property type="term" value="F:DNA binding"/>
    <property type="evidence" value="ECO:0007669"/>
    <property type="project" value="UniProtKB-KW"/>
</dbReference>
<keyword evidence="8" id="KW-1185">Reference proteome</keyword>
<gene>
    <name evidence="7" type="ORF">DSL72_003916</name>
</gene>
<keyword evidence="1" id="KW-0963">Cytoplasm</keyword>
<dbReference type="InterPro" id="IPR029191">
    <property type="entry name" value="Uds1"/>
</dbReference>
<feature type="region of interest" description="Disordered" evidence="4">
    <location>
        <begin position="143"/>
        <end position="180"/>
    </location>
</feature>
<protein>
    <recommendedName>
        <fullName evidence="9">Up-regulated during septation protein 1 domain-containing protein</fullName>
    </recommendedName>
</protein>
<dbReference type="Proteomes" id="UP000672032">
    <property type="component" value="Chromosome 1"/>
</dbReference>
<feature type="region of interest" description="Disordered" evidence="4">
    <location>
        <begin position="469"/>
        <end position="502"/>
    </location>
</feature>
<dbReference type="Pfam" id="PF25078">
    <property type="entry name" value="DUF7801"/>
    <property type="match status" value="1"/>
</dbReference>
<feature type="region of interest" description="Disordered" evidence="4">
    <location>
        <begin position="1"/>
        <end position="39"/>
    </location>
</feature>
<dbReference type="InterPro" id="IPR050308">
    <property type="entry name" value="MukB/SMC"/>
</dbReference>
<reference evidence="7" key="1">
    <citation type="submission" date="2020-10" db="EMBL/GenBank/DDBJ databases">
        <title>Genome Sequence of Monilinia vaccinii-corymbosi Sheds Light on Mummy Berry Disease Infection of Blueberry and Mating Type.</title>
        <authorList>
            <person name="Yow A.G."/>
            <person name="Zhang Y."/>
            <person name="Bansal K."/>
            <person name="Eacker S.M."/>
            <person name="Sullivan S."/>
            <person name="Liachko I."/>
            <person name="Cubeta M.A."/>
            <person name="Rollins J.A."/>
            <person name="Ashrafi H."/>
        </authorList>
    </citation>
    <scope>NUCLEOTIDE SEQUENCE</scope>
    <source>
        <strain evidence="7">RL-1</strain>
    </source>
</reference>
<evidence type="ECO:0000256" key="3">
    <source>
        <dbReference type="SAM" id="Coils"/>
    </source>
</evidence>
<sequence length="976" mass="109382">MRKSRPSQDSGYHYDDGSVKERGAAGRRYDVQAPDASTVLQGYRPDISKGFEEPQPLYNPGNAAHPQSSMLLNINDPIQVHLLVETALWDAKEYEILSPEEVEDLKKQCQSLTQRIQTARQNLAVHSKYRDATLSMSKLYPDKKRSVDLNDSSKQKRGNLGNRKRGNSDEVREAELERAASEKRCEDLAAELWSLEKRLIEPEHRLLKHTAGILQMTHKGPKTNLGEDGHRGGIPGSPESMYTYHNARNSLEVIEDEFDERSFYRQLDPLNSPFGAFGVNQALEAPSTEKSKEHMQLISTTEQRLEDLNSALREVIIKVNPDHDASHTPTNAEGKSAQPGESLQDHLDHLQQSIATLDLEHGAAKRKTDEFNAATEGTLEELNRRIKGLLSPTHPELPEPPAITGHQTGVREQLHYFQDTIASVEEELTKAAAIAANSLVKKSKSGESDQMEAVLMGLWDIIQSGEEEIRKQKQERKQHRAANGRGAPDDSDTASEMGDPNEPFTLQSFSAKVQWLYSSATKLKEHKKVLQRQIKQQRELNNKSDAQKDAELVIKQEELDKTTDLLERTERNAIDLQEQLSNIMAELTKAREAGKMVTEAQAKGSVSLQEVQEQLSQARRLHEEELTNSHREASERISSLMDAHRQSQEKLEVATRDAQERIAGLATTNRNLEDQLASANSKIGELELQLQELKDNHGISSADVTSKLSGHEARIAELSTAVAAAATTRVAHENSLREKDRLLAEKDKEVEEISMKVAELQTEVVIARAELDGAYGSRAQRAAEVASNPAIQREIDAMTNKNKALQEQMDALHHKNFMLQGEIAELQAARSPAPAANNAEVEAKLKELKKELEETIGEYEVMTKASIEWEKEREKLEGEIDKLRDERENLESQLSDERVRMLGMKSPGDGSMTPGLASTSMTVLRNEFKKMMRDTRAEGLRALRAEQTERRRLEDELRAMKKVQGPGRSTLSPKVS</sequence>
<keyword evidence="2" id="KW-0238">DNA-binding</keyword>
<evidence type="ECO:0000256" key="1">
    <source>
        <dbReference type="ARBA" id="ARBA00022490"/>
    </source>
</evidence>
<feature type="coiled-coil region" evidence="3">
    <location>
        <begin position="732"/>
        <end position="900"/>
    </location>
</feature>
<feature type="compositionally biased region" description="Polar residues" evidence="4">
    <location>
        <begin position="967"/>
        <end position="976"/>
    </location>
</feature>
<dbReference type="Gene3D" id="1.10.287.1490">
    <property type="match status" value="1"/>
</dbReference>
<evidence type="ECO:0000313" key="7">
    <source>
        <dbReference type="EMBL" id="QSZ29402.1"/>
    </source>
</evidence>
<feature type="domain" description="Up-regulated during septation protein 1" evidence="5">
    <location>
        <begin position="80"/>
        <end position="217"/>
    </location>
</feature>
<feature type="domain" description="DUF7801" evidence="6">
    <location>
        <begin position="737"/>
        <end position="903"/>
    </location>
</feature>
<feature type="region of interest" description="Disordered" evidence="4">
    <location>
        <begin position="949"/>
        <end position="976"/>
    </location>
</feature>
<name>A0A8A3NY08_9HELO</name>
<dbReference type="Pfam" id="PF15456">
    <property type="entry name" value="Uds1"/>
    <property type="match status" value="1"/>
</dbReference>
<feature type="compositionally biased region" description="Basic and acidic residues" evidence="4">
    <location>
        <begin position="143"/>
        <end position="154"/>
    </location>
</feature>
<feature type="compositionally biased region" description="Basic and acidic residues" evidence="4">
    <location>
        <begin position="949"/>
        <end position="959"/>
    </location>
</feature>
<dbReference type="AlphaFoldDB" id="A0A8A3NY08"/>
<dbReference type="InterPro" id="IPR056703">
    <property type="entry name" value="DUF7801"/>
</dbReference>
<proteinExistence type="predicted"/>
<organism evidence="7 8">
    <name type="scientific">Monilinia vaccinii-corymbosi</name>
    <dbReference type="NCBI Taxonomy" id="61207"/>
    <lineage>
        <taxon>Eukaryota</taxon>
        <taxon>Fungi</taxon>
        <taxon>Dikarya</taxon>
        <taxon>Ascomycota</taxon>
        <taxon>Pezizomycotina</taxon>
        <taxon>Leotiomycetes</taxon>
        <taxon>Helotiales</taxon>
        <taxon>Sclerotiniaceae</taxon>
        <taxon>Monilinia</taxon>
    </lineage>
</organism>
<feature type="coiled-coil region" evidence="3">
    <location>
        <begin position="520"/>
        <end position="628"/>
    </location>
</feature>
<dbReference type="PANTHER" id="PTHR42963:SF1">
    <property type="entry name" value="DUF4476 DOMAIN-CONTAINING PROTEIN"/>
    <property type="match status" value="1"/>
</dbReference>
<feature type="region of interest" description="Disordered" evidence="4">
    <location>
        <begin position="321"/>
        <end position="343"/>
    </location>
</feature>
<feature type="compositionally biased region" description="Basic and acidic residues" evidence="4">
    <location>
        <begin position="12"/>
        <end position="30"/>
    </location>
</feature>
<dbReference type="EMBL" id="CP063405">
    <property type="protein sequence ID" value="QSZ29402.1"/>
    <property type="molecule type" value="Genomic_DNA"/>
</dbReference>
<evidence type="ECO:0000256" key="4">
    <source>
        <dbReference type="SAM" id="MobiDB-lite"/>
    </source>
</evidence>
<keyword evidence="3" id="KW-0175">Coiled coil</keyword>
<evidence type="ECO:0000259" key="5">
    <source>
        <dbReference type="Pfam" id="PF15456"/>
    </source>
</evidence>
<evidence type="ECO:0008006" key="9">
    <source>
        <dbReference type="Google" id="ProtNLM"/>
    </source>
</evidence>
<dbReference type="PANTHER" id="PTHR42963">
    <property type="entry name" value="CHROMOSOME PARTITION PROTEIN MUKB"/>
    <property type="match status" value="1"/>
</dbReference>
<dbReference type="GO" id="GO:0005737">
    <property type="term" value="C:cytoplasm"/>
    <property type="evidence" value="ECO:0007669"/>
    <property type="project" value="TreeGrafter"/>
</dbReference>
<dbReference type="OrthoDB" id="5569911at2759"/>
<evidence type="ECO:0000313" key="8">
    <source>
        <dbReference type="Proteomes" id="UP000672032"/>
    </source>
</evidence>
<feature type="coiled-coil region" evidence="3">
    <location>
        <begin position="655"/>
        <end position="696"/>
    </location>
</feature>
<evidence type="ECO:0000259" key="6">
    <source>
        <dbReference type="Pfam" id="PF25078"/>
    </source>
</evidence>
<accession>A0A8A3NY08</accession>
<feature type="compositionally biased region" description="Basic and acidic residues" evidence="4">
    <location>
        <begin position="166"/>
        <end position="180"/>
    </location>
</feature>
<feature type="compositionally biased region" description="Basic residues" evidence="4">
    <location>
        <begin position="473"/>
        <end position="482"/>
    </location>
</feature>